<evidence type="ECO:0000313" key="6">
    <source>
        <dbReference type="Proteomes" id="UP001304298"/>
    </source>
</evidence>
<sequence>MTRRAAFFDVDGTLLTVTSLFRFLAYDCAVRGQPESYVDAMADLDRRKAAGASRVEANRAFYGVFAGRSVADLATGGRRWFDLERALGGLFDPRVLTMLHAHAAGGDLVVLLSGSFAPCLAPIARLTGADVVVCTEPEVGEGRYTGRVADPMVGPRKAVAAAAVAAEHGIDLADCFSYGDDASDRAVLELTGCPVVVGDDPDLTERAARLGWRRIPAFAAADRPPLTLPQPVKAGTP</sequence>
<protein>
    <submittedName>
        <fullName evidence="5">HAD-IB family hydrolase</fullName>
    </submittedName>
</protein>
<keyword evidence="4" id="KW-0460">Magnesium</keyword>
<evidence type="ECO:0000256" key="1">
    <source>
        <dbReference type="ARBA" id="ARBA00009184"/>
    </source>
</evidence>
<dbReference type="InterPro" id="IPR050582">
    <property type="entry name" value="HAD-like_SerB"/>
</dbReference>
<keyword evidence="3 5" id="KW-0378">Hydrolase</keyword>
<reference evidence="5 6" key="1">
    <citation type="submission" date="2023-12" db="EMBL/GenBank/DDBJ databases">
        <title>Amycolatopsis sp. V23-08.</title>
        <authorList>
            <person name="Somphong A."/>
        </authorList>
    </citation>
    <scope>NUCLEOTIDE SEQUENCE [LARGE SCALE GENOMIC DNA]</scope>
    <source>
        <strain evidence="5 6">V23-08</strain>
    </source>
</reference>
<comment type="caution">
    <text evidence="5">The sequence shown here is derived from an EMBL/GenBank/DDBJ whole genome shotgun (WGS) entry which is preliminary data.</text>
</comment>
<dbReference type="EMBL" id="JAYFSI010000001">
    <property type="protein sequence ID" value="MEA5359101.1"/>
    <property type="molecule type" value="Genomic_DNA"/>
</dbReference>
<dbReference type="InterPro" id="IPR036412">
    <property type="entry name" value="HAD-like_sf"/>
</dbReference>
<dbReference type="Proteomes" id="UP001304298">
    <property type="component" value="Unassembled WGS sequence"/>
</dbReference>
<evidence type="ECO:0000313" key="5">
    <source>
        <dbReference type="EMBL" id="MEA5359101.1"/>
    </source>
</evidence>
<dbReference type="Pfam" id="PF12710">
    <property type="entry name" value="HAD"/>
    <property type="match status" value="1"/>
</dbReference>
<evidence type="ECO:0000256" key="3">
    <source>
        <dbReference type="ARBA" id="ARBA00022801"/>
    </source>
</evidence>
<organism evidence="5 6">
    <name type="scientific">Amycolatopsis heterodermiae</name>
    <dbReference type="NCBI Taxonomy" id="3110235"/>
    <lineage>
        <taxon>Bacteria</taxon>
        <taxon>Bacillati</taxon>
        <taxon>Actinomycetota</taxon>
        <taxon>Actinomycetes</taxon>
        <taxon>Pseudonocardiales</taxon>
        <taxon>Pseudonocardiaceae</taxon>
        <taxon>Amycolatopsis</taxon>
    </lineage>
</organism>
<keyword evidence="2" id="KW-0479">Metal-binding</keyword>
<comment type="similarity">
    <text evidence="1">Belongs to the HAD-like hydrolase superfamily. SerB family.</text>
</comment>
<dbReference type="InterPro" id="IPR023214">
    <property type="entry name" value="HAD_sf"/>
</dbReference>
<dbReference type="PANTHER" id="PTHR43344:SF13">
    <property type="entry name" value="PHOSPHATASE RV3661-RELATED"/>
    <property type="match status" value="1"/>
</dbReference>
<dbReference type="InterPro" id="IPR006385">
    <property type="entry name" value="HAD_hydro_SerB1"/>
</dbReference>
<dbReference type="NCBIfam" id="TIGR01488">
    <property type="entry name" value="HAD-SF-IB"/>
    <property type="match status" value="1"/>
</dbReference>
<dbReference type="PANTHER" id="PTHR43344">
    <property type="entry name" value="PHOSPHOSERINE PHOSPHATASE"/>
    <property type="match status" value="1"/>
</dbReference>
<evidence type="ECO:0000256" key="2">
    <source>
        <dbReference type="ARBA" id="ARBA00022723"/>
    </source>
</evidence>
<proteinExistence type="inferred from homology"/>
<evidence type="ECO:0000256" key="4">
    <source>
        <dbReference type="ARBA" id="ARBA00022842"/>
    </source>
</evidence>
<keyword evidence="6" id="KW-1185">Reference proteome</keyword>
<dbReference type="NCBIfam" id="TIGR01490">
    <property type="entry name" value="HAD-SF-IB-hyp1"/>
    <property type="match status" value="1"/>
</dbReference>
<dbReference type="Gene3D" id="1.20.1440.100">
    <property type="entry name" value="SG protein - dephosphorylation function"/>
    <property type="match status" value="1"/>
</dbReference>
<accession>A0ABU5QYT0</accession>
<dbReference type="GO" id="GO:0016787">
    <property type="term" value="F:hydrolase activity"/>
    <property type="evidence" value="ECO:0007669"/>
    <property type="project" value="UniProtKB-KW"/>
</dbReference>
<gene>
    <name evidence="5" type="ORF">VA596_06095</name>
</gene>
<dbReference type="PROSITE" id="PS01228">
    <property type="entry name" value="COF_1"/>
    <property type="match status" value="1"/>
</dbReference>
<dbReference type="RefSeq" id="WP_323324328.1">
    <property type="nucleotide sequence ID" value="NZ_JAYFSI010000001.1"/>
</dbReference>
<dbReference type="SUPFAM" id="SSF56784">
    <property type="entry name" value="HAD-like"/>
    <property type="match status" value="1"/>
</dbReference>
<dbReference type="Gene3D" id="3.40.50.1000">
    <property type="entry name" value="HAD superfamily/HAD-like"/>
    <property type="match status" value="1"/>
</dbReference>
<name>A0ABU5QYT0_9PSEU</name>